<dbReference type="InterPro" id="IPR035979">
    <property type="entry name" value="RBD_domain_sf"/>
</dbReference>
<feature type="compositionally biased region" description="Low complexity" evidence="7">
    <location>
        <begin position="227"/>
        <end position="241"/>
    </location>
</feature>
<dbReference type="GO" id="GO:0006457">
    <property type="term" value="P:protein folding"/>
    <property type="evidence" value="ECO:0007669"/>
    <property type="project" value="InterPro"/>
</dbReference>
<dbReference type="EC" id="5.2.1.8" evidence="2"/>
<dbReference type="GO" id="GO:0016018">
    <property type="term" value="F:cyclosporin A binding"/>
    <property type="evidence" value="ECO:0007669"/>
    <property type="project" value="TreeGrafter"/>
</dbReference>
<keyword evidence="4" id="KW-0413">Isomerase</keyword>
<dbReference type="AlphaFoldDB" id="A0AA88KBU7"/>
<evidence type="ECO:0000256" key="5">
    <source>
        <dbReference type="ARBA" id="ARBA00049785"/>
    </source>
</evidence>
<dbReference type="SUPFAM" id="SSF50891">
    <property type="entry name" value="Cyclophilin-like"/>
    <property type="match status" value="1"/>
</dbReference>
<dbReference type="PRINTS" id="PR00153">
    <property type="entry name" value="CSAPPISMRASE"/>
</dbReference>
<dbReference type="InterPro" id="IPR020892">
    <property type="entry name" value="Cyclophilin-type_PPIase_CS"/>
</dbReference>
<evidence type="ECO:0000256" key="4">
    <source>
        <dbReference type="ARBA" id="ARBA00023235"/>
    </source>
</evidence>
<dbReference type="SUPFAM" id="SSF54928">
    <property type="entry name" value="RNA-binding domain, RBD"/>
    <property type="match status" value="1"/>
</dbReference>
<dbReference type="PROSITE" id="PS50072">
    <property type="entry name" value="CSA_PPIASE_2"/>
    <property type="match status" value="1"/>
</dbReference>
<dbReference type="CDD" id="cd01926">
    <property type="entry name" value="cyclophilin_ABH_like"/>
    <property type="match status" value="1"/>
</dbReference>
<evidence type="ECO:0000256" key="3">
    <source>
        <dbReference type="ARBA" id="ARBA00023110"/>
    </source>
</evidence>
<dbReference type="PANTHER" id="PTHR11071">
    <property type="entry name" value="PEPTIDYL-PROLYL CIS-TRANS ISOMERASE"/>
    <property type="match status" value="1"/>
</dbReference>
<feature type="domain" description="PPIase cyclophilin-type" evidence="8">
    <location>
        <begin position="36"/>
        <end position="201"/>
    </location>
</feature>
<evidence type="ECO:0000256" key="2">
    <source>
        <dbReference type="ARBA" id="ARBA00013194"/>
    </source>
</evidence>
<evidence type="ECO:0000256" key="1">
    <source>
        <dbReference type="ARBA" id="ARBA00000971"/>
    </source>
</evidence>
<gene>
    <name evidence="10" type="ORF">C9374_013162</name>
</gene>
<reference evidence="10 11" key="1">
    <citation type="journal article" date="2018" name="BMC Genomics">
        <title>The genome of Naegleria lovaniensis, the basis for a comparative approach to unravel pathogenicity factors of the human pathogenic amoeba N. fowleri.</title>
        <authorList>
            <person name="Liechti N."/>
            <person name="Schurch N."/>
            <person name="Bruggmann R."/>
            <person name="Wittwer M."/>
        </authorList>
    </citation>
    <scope>NUCLEOTIDE SEQUENCE [LARGE SCALE GENOMIC DNA]</scope>
    <source>
        <strain evidence="10 11">ATCC 30569</strain>
    </source>
</reference>
<feature type="domain" description="RRM" evidence="9">
    <location>
        <begin position="251"/>
        <end position="342"/>
    </location>
</feature>
<dbReference type="PROSITE" id="PS00170">
    <property type="entry name" value="CSA_PPIASE_1"/>
    <property type="match status" value="1"/>
</dbReference>
<dbReference type="Gene3D" id="2.40.100.10">
    <property type="entry name" value="Cyclophilin-like"/>
    <property type="match status" value="1"/>
</dbReference>
<dbReference type="PROSITE" id="PS50102">
    <property type="entry name" value="RRM"/>
    <property type="match status" value="1"/>
</dbReference>
<dbReference type="InterPro" id="IPR012677">
    <property type="entry name" value="Nucleotide-bd_a/b_plait_sf"/>
</dbReference>
<proteinExistence type="predicted"/>
<dbReference type="Pfam" id="PF00160">
    <property type="entry name" value="Pro_isomerase"/>
    <property type="match status" value="1"/>
</dbReference>
<evidence type="ECO:0000259" key="8">
    <source>
        <dbReference type="PROSITE" id="PS50072"/>
    </source>
</evidence>
<feature type="region of interest" description="Disordered" evidence="7">
    <location>
        <begin position="227"/>
        <end position="247"/>
    </location>
</feature>
<keyword evidence="3" id="KW-0697">Rotamase</keyword>
<evidence type="ECO:0000256" key="6">
    <source>
        <dbReference type="PROSITE-ProRule" id="PRU00176"/>
    </source>
</evidence>
<protein>
    <recommendedName>
        <fullName evidence="2">peptidylprolyl isomerase</fullName>
        <ecNumber evidence="2">5.2.1.8</ecNumber>
    </recommendedName>
    <alternativeName>
        <fullName evidence="5">Cyclophilin E</fullName>
    </alternativeName>
</protein>
<organism evidence="10 11">
    <name type="scientific">Naegleria lovaniensis</name>
    <name type="common">Amoeba</name>
    <dbReference type="NCBI Taxonomy" id="51637"/>
    <lineage>
        <taxon>Eukaryota</taxon>
        <taxon>Discoba</taxon>
        <taxon>Heterolobosea</taxon>
        <taxon>Tetramitia</taxon>
        <taxon>Eutetramitia</taxon>
        <taxon>Vahlkampfiidae</taxon>
        <taxon>Naegleria</taxon>
    </lineage>
</organism>
<dbReference type="Proteomes" id="UP000816034">
    <property type="component" value="Unassembled WGS sequence"/>
</dbReference>
<dbReference type="InterPro" id="IPR029000">
    <property type="entry name" value="Cyclophilin-like_dom_sf"/>
</dbReference>
<feature type="region of interest" description="Disordered" evidence="7">
    <location>
        <begin position="327"/>
        <end position="385"/>
    </location>
</feature>
<dbReference type="Gene3D" id="3.30.70.330">
    <property type="match status" value="1"/>
</dbReference>
<dbReference type="GO" id="GO:0003755">
    <property type="term" value="F:peptidyl-prolyl cis-trans isomerase activity"/>
    <property type="evidence" value="ECO:0007669"/>
    <property type="project" value="UniProtKB-KW"/>
</dbReference>
<dbReference type="EMBL" id="PYSW02000067">
    <property type="protein sequence ID" value="KAG2372798.1"/>
    <property type="molecule type" value="Genomic_DNA"/>
</dbReference>
<dbReference type="PANTHER" id="PTHR11071:SF561">
    <property type="entry name" value="PEPTIDYL-PROLYL CIS-TRANS ISOMERASE D-RELATED"/>
    <property type="match status" value="1"/>
</dbReference>
<keyword evidence="11" id="KW-1185">Reference proteome</keyword>
<keyword evidence="6" id="KW-0694">RNA-binding</keyword>
<dbReference type="RefSeq" id="XP_044541973.1">
    <property type="nucleotide sequence ID" value="XM_044689008.1"/>
</dbReference>
<dbReference type="GO" id="GO:0005737">
    <property type="term" value="C:cytoplasm"/>
    <property type="evidence" value="ECO:0007669"/>
    <property type="project" value="TreeGrafter"/>
</dbReference>
<evidence type="ECO:0000259" key="9">
    <source>
        <dbReference type="PROSITE" id="PS50102"/>
    </source>
</evidence>
<dbReference type="GeneID" id="68105615"/>
<accession>A0AA88KBU7</accession>
<comment type="caution">
    <text evidence="10">The sequence shown here is derived from an EMBL/GenBank/DDBJ whole genome shotgun (WGS) entry which is preliminary data.</text>
</comment>
<evidence type="ECO:0000313" key="11">
    <source>
        <dbReference type="Proteomes" id="UP000816034"/>
    </source>
</evidence>
<comment type="catalytic activity">
    <reaction evidence="1">
        <text>[protein]-peptidylproline (omega=180) = [protein]-peptidylproline (omega=0)</text>
        <dbReference type="Rhea" id="RHEA:16237"/>
        <dbReference type="Rhea" id="RHEA-COMP:10747"/>
        <dbReference type="Rhea" id="RHEA-COMP:10748"/>
        <dbReference type="ChEBI" id="CHEBI:83833"/>
        <dbReference type="ChEBI" id="CHEBI:83834"/>
        <dbReference type="EC" id="5.2.1.8"/>
    </reaction>
</comment>
<feature type="compositionally biased region" description="Acidic residues" evidence="7">
    <location>
        <begin position="341"/>
        <end position="350"/>
    </location>
</feature>
<evidence type="ECO:0000313" key="10">
    <source>
        <dbReference type="EMBL" id="KAG2372798.1"/>
    </source>
</evidence>
<sequence>MSSRKSLSSANTSVLNSSKLNIGSSSSKNSNRPKVFFEITIGGKPAGRIVMELFNDIVPKTCENFRCLCTGELGMSKNFPNKKFHFKGVSFHRIIPNFMIQGGDIINGNGTGSDSMYGRQFADENFKVKHNKTGLLSMANSGKNTNGSQFFITTAKTNWLDGKHVVFGQVIEGMSVVRAIERQGTTEGTPRSRVIIADCGEIVKEDREEAAAEVSLLETSTLQKAASRKSLASSSTNSTETSPKKNVDTTRALMFSGLSEKVTEKEVTELLNGYKLAESSPVWILGRGSGLALVEFLSSEEAQKVEQDILNATLKLPCEVHHIENAKKKQGMKRVKQEAANSDDDEESNEYESKQKKVKKEPEEEDKDLQKAKKIVSLWKQSKKQ</sequence>
<evidence type="ECO:0000256" key="7">
    <source>
        <dbReference type="SAM" id="MobiDB-lite"/>
    </source>
</evidence>
<dbReference type="GO" id="GO:0003723">
    <property type="term" value="F:RNA binding"/>
    <property type="evidence" value="ECO:0007669"/>
    <property type="project" value="UniProtKB-UniRule"/>
</dbReference>
<dbReference type="InterPro" id="IPR002130">
    <property type="entry name" value="Cyclophilin-type_PPIase_dom"/>
</dbReference>
<name>A0AA88KBU7_NAELO</name>
<dbReference type="InterPro" id="IPR000504">
    <property type="entry name" value="RRM_dom"/>
</dbReference>
<dbReference type="FunFam" id="2.40.100.10:FF:000022">
    <property type="entry name" value="Peptidyl-prolyl cis-trans isomerase CYP95"/>
    <property type="match status" value="1"/>
</dbReference>